<feature type="domain" description="PAC" evidence="9">
    <location>
        <begin position="377"/>
        <end position="429"/>
    </location>
</feature>
<comment type="subcellular location">
    <subcellularLocation>
        <location evidence="1">Cell membrane</location>
        <topology evidence="1">Multi-pass membrane protein</topology>
    </subcellularLocation>
</comment>
<evidence type="ECO:0000259" key="9">
    <source>
        <dbReference type="PROSITE" id="PS50113"/>
    </source>
</evidence>
<dbReference type="SMART" id="SM00091">
    <property type="entry name" value="PAS"/>
    <property type="match status" value="1"/>
</dbReference>
<feature type="domain" description="PAS" evidence="8">
    <location>
        <begin position="303"/>
        <end position="373"/>
    </location>
</feature>
<dbReference type="AlphaFoldDB" id="A0A1E3LWQ8"/>
<dbReference type="FunFam" id="3.30.70.270:FF:000001">
    <property type="entry name" value="Diguanylate cyclase domain protein"/>
    <property type="match status" value="1"/>
</dbReference>
<keyword evidence="12" id="KW-1185">Reference proteome</keyword>
<gene>
    <name evidence="11" type="ORF">BFL28_03115</name>
</gene>
<dbReference type="PANTHER" id="PTHR45138">
    <property type="entry name" value="REGULATORY COMPONENTS OF SENSORY TRANSDUCTION SYSTEM"/>
    <property type="match status" value="1"/>
</dbReference>
<dbReference type="InterPro" id="IPR013656">
    <property type="entry name" value="PAS_4"/>
</dbReference>
<dbReference type="EMBL" id="MDDS01000035">
    <property type="protein sequence ID" value="ODP37230.1"/>
    <property type="molecule type" value="Genomic_DNA"/>
</dbReference>
<dbReference type="Pfam" id="PF08448">
    <property type="entry name" value="PAS_4"/>
    <property type="match status" value="1"/>
</dbReference>
<evidence type="ECO:0000256" key="4">
    <source>
        <dbReference type="ARBA" id="ARBA00022692"/>
    </source>
</evidence>
<feature type="transmembrane region" description="Helical" evidence="7">
    <location>
        <begin position="12"/>
        <end position="31"/>
    </location>
</feature>
<dbReference type="InterPro" id="IPR043128">
    <property type="entry name" value="Rev_trsase/Diguanyl_cyclase"/>
</dbReference>
<dbReference type="EC" id="2.7.7.65" evidence="2"/>
<feature type="transmembrane region" description="Helical" evidence="7">
    <location>
        <begin position="274"/>
        <end position="291"/>
    </location>
</feature>
<dbReference type="InterPro" id="IPR000014">
    <property type="entry name" value="PAS"/>
</dbReference>
<evidence type="ECO:0000256" key="5">
    <source>
        <dbReference type="ARBA" id="ARBA00022989"/>
    </source>
</evidence>
<feature type="transmembrane region" description="Helical" evidence="7">
    <location>
        <begin position="87"/>
        <end position="107"/>
    </location>
</feature>
<organism evidence="11 12">
    <name type="scientific">Sphingomonas turrisvirgatae</name>
    <dbReference type="NCBI Taxonomy" id="1888892"/>
    <lineage>
        <taxon>Bacteria</taxon>
        <taxon>Pseudomonadati</taxon>
        <taxon>Pseudomonadota</taxon>
        <taxon>Alphaproteobacteria</taxon>
        <taxon>Sphingomonadales</taxon>
        <taxon>Sphingomonadaceae</taxon>
        <taxon>Sphingomonas</taxon>
    </lineage>
</organism>
<dbReference type="PROSITE" id="PS50887">
    <property type="entry name" value="GGDEF"/>
    <property type="match status" value="1"/>
</dbReference>
<evidence type="ECO:0000256" key="6">
    <source>
        <dbReference type="ARBA" id="ARBA00023136"/>
    </source>
</evidence>
<dbReference type="Pfam" id="PF05231">
    <property type="entry name" value="MASE1"/>
    <property type="match status" value="1"/>
</dbReference>
<dbReference type="SUPFAM" id="SSF55785">
    <property type="entry name" value="PYP-like sensor domain (PAS domain)"/>
    <property type="match status" value="1"/>
</dbReference>
<evidence type="ECO:0000313" key="11">
    <source>
        <dbReference type="EMBL" id="ODP37230.1"/>
    </source>
</evidence>
<feature type="domain" description="GGDEF" evidence="10">
    <location>
        <begin position="458"/>
        <end position="590"/>
    </location>
</feature>
<evidence type="ECO:0000256" key="1">
    <source>
        <dbReference type="ARBA" id="ARBA00004651"/>
    </source>
</evidence>
<dbReference type="PROSITE" id="PS50112">
    <property type="entry name" value="PAS"/>
    <property type="match status" value="1"/>
</dbReference>
<dbReference type="InterPro" id="IPR000700">
    <property type="entry name" value="PAS-assoc_C"/>
</dbReference>
<dbReference type="SMART" id="SM00267">
    <property type="entry name" value="GGDEF"/>
    <property type="match status" value="1"/>
</dbReference>
<dbReference type="NCBIfam" id="TIGR00229">
    <property type="entry name" value="sensory_box"/>
    <property type="match status" value="1"/>
</dbReference>
<feature type="transmembrane region" description="Helical" evidence="7">
    <location>
        <begin position="61"/>
        <end position="81"/>
    </location>
</feature>
<dbReference type="Gene3D" id="3.30.70.270">
    <property type="match status" value="1"/>
</dbReference>
<keyword evidence="5 7" id="KW-1133">Transmembrane helix</keyword>
<dbReference type="STRING" id="1888892.BFL28_03115"/>
<dbReference type="Pfam" id="PF00990">
    <property type="entry name" value="GGDEF"/>
    <property type="match status" value="1"/>
</dbReference>
<dbReference type="GO" id="GO:0005886">
    <property type="term" value="C:plasma membrane"/>
    <property type="evidence" value="ECO:0007669"/>
    <property type="project" value="UniProtKB-SubCell"/>
</dbReference>
<feature type="transmembrane region" description="Helical" evidence="7">
    <location>
        <begin position="119"/>
        <end position="145"/>
    </location>
</feature>
<dbReference type="PANTHER" id="PTHR45138:SF24">
    <property type="entry name" value="DIGUANYLATE CYCLASE DGCC-RELATED"/>
    <property type="match status" value="1"/>
</dbReference>
<dbReference type="CDD" id="cd00130">
    <property type="entry name" value="PAS"/>
    <property type="match status" value="1"/>
</dbReference>
<keyword evidence="6 7" id="KW-0472">Membrane</keyword>
<feature type="transmembrane region" description="Helical" evidence="7">
    <location>
        <begin position="230"/>
        <end position="253"/>
    </location>
</feature>
<dbReference type="GO" id="GO:1902201">
    <property type="term" value="P:negative regulation of bacterial-type flagellum-dependent cell motility"/>
    <property type="evidence" value="ECO:0007669"/>
    <property type="project" value="TreeGrafter"/>
</dbReference>
<evidence type="ECO:0000313" key="12">
    <source>
        <dbReference type="Proteomes" id="UP000094487"/>
    </source>
</evidence>
<keyword evidence="4 7" id="KW-0812">Transmembrane</keyword>
<feature type="transmembrane region" description="Helical" evidence="7">
    <location>
        <begin position="157"/>
        <end position="179"/>
    </location>
</feature>
<sequence>MRSGFLNRNNVAHVLGIALVYFVLAAAAIAFTRLSANVALLWIANAPLLAAMLARPAVERPWHVAACFFASIAASVSASPYAMLSPLLAVANIGEALIAYGLLVRLGAAQSPFASLGRLLVFGMAAGIAAPVVSGIIPVISIWAFQGTAPLTIWSNWIVGHGLGAMIGTPVALLVIAGGAYRERITRRHEWLRAIWVSGLLLGITGLCFAQDGLPVLFLPMLPLIVATMAFRLAGAALGVFAIAVIGAVFTVAGHGPIQLIAASQALHLQFFQFYLGVLFLTAMPFATMIAEKNKLARAVAESEARYRLIAEHASDAVLVLDRAGDVIFASPAVREVGGYDPDGLIGQSSFAFIAEGDRARVRELHARTLAQPERVHRAEFRGMTARGTARWFESTARAVTDEEGRATTIVTIIRDLSQRKAREADLERQATTDSMTGVLNRRAFQRRLADGPSGENGVGVLALLDLDHFKSVNDRFGHAAGDAALLTFADVMRSRLRQEDAIGRLGGEEFAVLFPTLDVRAASAACERLRKALERTEIVTPHGSFGITVSIGLAPLSPGMTPEAVFRQSDAALYRAKALGRNRVELAEA</sequence>
<protein>
    <recommendedName>
        <fullName evidence="2">diguanylate cyclase</fullName>
        <ecNumber evidence="2">2.7.7.65</ecNumber>
    </recommendedName>
</protein>
<dbReference type="CDD" id="cd01949">
    <property type="entry name" value="GGDEF"/>
    <property type="match status" value="1"/>
</dbReference>
<evidence type="ECO:0000259" key="10">
    <source>
        <dbReference type="PROSITE" id="PS50887"/>
    </source>
</evidence>
<dbReference type="GO" id="GO:0052621">
    <property type="term" value="F:diguanylate cyclase activity"/>
    <property type="evidence" value="ECO:0007669"/>
    <property type="project" value="UniProtKB-EC"/>
</dbReference>
<dbReference type="Gene3D" id="3.30.450.20">
    <property type="entry name" value="PAS domain"/>
    <property type="match status" value="1"/>
</dbReference>
<dbReference type="NCBIfam" id="TIGR00254">
    <property type="entry name" value="GGDEF"/>
    <property type="match status" value="1"/>
</dbReference>
<dbReference type="PROSITE" id="PS50113">
    <property type="entry name" value="PAC"/>
    <property type="match status" value="1"/>
</dbReference>
<dbReference type="SUPFAM" id="SSF55073">
    <property type="entry name" value="Nucleotide cyclase"/>
    <property type="match status" value="1"/>
</dbReference>
<name>A0A1E3LWQ8_9SPHN</name>
<evidence type="ECO:0000256" key="3">
    <source>
        <dbReference type="ARBA" id="ARBA00022475"/>
    </source>
</evidence>
<dbReference type="InterPro" id="IPR007895">
    <property type="entry name" value="MASE1"/>
</dbReference>
<dbReference type="InterPro" id="IPR029787">
    <property type="entry name" value="Nucleotide_cyclase"/>
</dbReference>
<dbReference type="Proteomes" id="UP000094487">
    <property type="component" value="Unassembled WGS sequence"/>
</dbReference>
<evidence type="ECO:0000256" key="7">
    <source>
        <dbReference type="SAM" id="Phobius"/>
    </source>
</evidence>
<proteinExistence type="predicted"/>
<dbReference type="InterPro" id="IPR000160">
    <property type="entry name" value="GGDEF_dom"/>
</dbReference>
<accession>A0A1E3LWQ8</accession>
<feature type="transmembrane region" description="Helical" evidence="7">
    <location>
        <begin position="191"/>
        <end position="210"/>
    </location>
</feature>
<evidence type="ECO:0000259" key="8">
    <source>
        <dbReference type="PROSITE" id="PS50112"/>
    </source>
</evidence>
<keyword evidence="3" id="KW-1003">Cell membrane</keyword>
<dbReference type="OrthoDB" id="9812260at2"/>
<dbReference type="GO" id="GO:0043709">
    <property type="term" value="P:cell adhesion involved in single-species biofilm formation"/>
    <property type="evidence" value="ECO:0007669"/>
    <property type="project" value="TreeGrafter"/>
</dbReference>
<evidence type="ECO:0000256" key="2">
    <source>
        <dbReference type="ARBA" id="ARBA00012528"/>
    </source>
</evidence>
<dbReference type="InterPro" id="IPR050469">
    <property type="entry name" value="Diguanylate_Cyclase"/>
</dbReference>
<dbReference type="InterPro" id="IPR035965">
    <property type="entry name" value="PAS-like_dom_sf"/>
</dbReference>
<reference evidence="11 12" key="1">
    <citation type="submission" date="2016-08" db="EMBL/GenBank/DDBJ databases">
        <title>Draft genome of the agarase producing Sphingomonas sp. MCT13.</title>
        <authorList>
            <person name="D'Andrea M.M."/>
            <person name="Rossolini G.M."/>
            <person name="Thaller M.C."/>
        </authorList>
    </citation>
    <scope>NUCLEOTIDE SEQUENCE [LARGE SCALE GENOMIC DNA]</scope>
    <source>
        <strain evidence="11 12">MCT13</strain>
    </source>
</reference>
<feature type="transmembrane region" description="Helical" evidence="7">
    <location>
        <begin position="37"/>
        <end position="54"/>
    </location>
</feature>
<comment type="caution">
    <text evidence="11">The sequence shown here is derived from an EMBL/GenBank/DDBJ whole genome shotgun (WGS) entry which is preliminary data.</text>
</comment>